<feature type="transmembrane region" description="Helical" evidence="1">
    <location>
        <begin position="114"/>
        <end position="135"/>
    </location>
</feature>
<reference evidence="2 3" key="1">
    <citation type="journal article" date="2015" name="Proc. Natl. Acad. Sci. U.S.A.">
        <title>The resurrection genome of Boea hygrometrica: A blueprint for survival of dehydration.</title>
        <authorList>
            <person name="Xiao L."/>
            <person name="Yang G."/>
            <person name="Zhang L."/>
            <person name="Yang X."/>
            <person name="Zhao S."/>
            <person name="Ji Z."/>
            <person name="Zhou Q."/>
            <person name="Hu M."/>
            <person name="Wang Y."/>
            <person name="Chen M."/>
            <person name="Xu Y."/>
            <person name="Jin H."/>
            <person name="Xiao X."/>
            <person name="Hu G."/>
            <person name="Bao F."/>
            <person name="Hu Y."/>
            <person name="Wan P."/>
            <person name="Li L."/>
            <person name="Deng X."/>
            <person name="Kuang T."/>
            <person name="Xiang C."/>
            <person name="Zhu J.K."/>
            <person name="Oliver M.J."/>
            <person name="He Y."/>
        </authorList>
    </citation>
    <scope>NUCLEOTIDE SEQUENCE [LARGE SCALE GENOMIC DNA]</scope>
    <source>
        <strain evidence="3">cv. XS01</strain>
    </source>
</reference>
<keyword evidence="1" id="KW-0812">Transmembrane</keyword>
<keyword evidence="3" id="KW-1185">Reference proteome</keyword>
<gene>
    <name evidence="2" type="ORF">F511_31888</name>
</gene>
<dbReference type="EMBL" id="KQ989532">
    <property type="protein sequence ID" value="KZV54380.1"/>
    <property type="molecule type" value="Genomic_DNA"/>
</dbReference>
<sequence length="184" mass="20866">MSTRVNVPVACSGNIIVWCGVRVISDQCLCFRFLQRLVLVIRLLRGFERRHFGVERFDQLMVFVRHQLSQDFMRFKASGSLPRFERTPVATVCCRFCGAMFEFLGSLFGCSLQLLSGVSCIASALYLMLFFSYFICSPYWGLTPCPSGAWFVCLPVVVQVSQLIQLVVVLTQLEVPQEVVRVSQ</sequence>
<protein>
    <submittedName>
        <fullName evidence="2">Uncharacterized protein</fullName>
    </submittedName>
</protein>
<feature type="transmembrane region" description="Helical" evidence="1">
    <location>
        <begin position="147"/>
        <end position="171"/>
    </location>
</feature>
<keyword evidence="1" id="KW-0472">Membrane</keyword>
<accession>A0A2Z7D5F9</accession>
<dbReference type="Proteomes" id="UP000250235">
    <property type="component" value="Unassembled WGS sequence"/>
</dbReference>
<dbReference type="AlphaFoldDB" id="A0A2Z7D5F9"/>
<evidence type="ECO:0000313" key="2">
    <source>
        <dbReference type="EMBL" id="KZV54380.1"/>
    </source>
</evidence>
<keyword evidence="1" id="KW-1133">Transmembrane helix</keyword>
<organism evidence="2 3">
    <name type="scientific">Dorcoceras hygrometricum</name>
    <dbReference type="NCBI Taxonomy" id="472368"/>
    <lineage>
        <taxon>Eukaryota</taxon>
        <taxon>Viridiplantae</taxon>
        <taxon>Streptophyta</taxon>
        <taxon>Embryophyta</taxon>
        <taxon>Tracheophyta</taxon>
        <taxon>Spermatophyta</taxon>
        <taxon>Magnoliopsida</taxon>
        <taxon>eudicotyledons</taxon>
        <taxon>Gunneridae</taxon>
        <taxon>Pentapetalae</taxon>
        <taxon>asterids</taxon>
        <taxon>lamiids</taxon>
        <taxon>Lamiales</taxon>
        <taxon>Gesneriaceae</taxon>
        <taxon>Didymocarpoideae</taxon>
        <taxon>Trichosporeae</taxon>
        <taxon>Loxocarpinae</taxon>
        <taxon>Dorcoceras</taxon>
    </lineage>
</organism>
<proteinExistence type="predicted"/>
<name>A0A2Z7D5F9_9LAMI</name>
<evidence type="ECO:0000313" key="3">
    <source>
        <dbReference type="Proteomes" id="UP000250235"/>
    </source>
</evidence>
<evidence type="ECO:0000256" key="1">
    <source>
        <dbReference type="SAM" id="Phobius"/>
    </source>
</evidence>